<dbReference type="Pfam" id="PF00675">
    <property type="entry name" value="Peptidase_M16"/>
    <property type="match status" value="1"/>
</dbReference>
<dbReference type="InterPro" id="IPR007863">
    <property type="entry name" value="Peptidase_M16_C"/>
</dbReference>
<name>A0A1N6HAB6_9RHOB</name>
<dbReference type="SUPFAM" id="SSF63411">
    <property type="entry name" value="LuxS/MPP-like metallohydrolase"/>
    <property type="match status" value="2"/>
</dbReference>
<dbReference type="InterPro" id="IPR011765">
    <property type="entry name" value="Pept_M16_N"/>
</dbReference>
<gene>
    <name evidence="4" type="ORF">SAMN05444002_3211</name>
</gene>
<feature type="signal peptide" evidence="1">
    <location>
        <begin position="1"/>
        <end position="22"/>
    </location>
</feature>
<dbReference type="InterPro" id="IPR050361">
    <property type="entry name" value="MPP/UQCRC_Complex"/>
</dbReference>
<dbReference type="InterPro" id="IPR011249">
    <property type="entry name" value="Metalloenz_LuxS/M16"/>
</dbReference>
<proteinExistence type="predicted"/>
<reference evidence="5" key="1">
    <citation type="submission" date="2016-11" db="EMBL/GenBank/DDBJ databases">
        <authorList>
            <person name="Varghese N."/>
            <person name="Submissions S."/>
        </authorList>
    </citation>
    <scope>NUCLEOTIDE SEQUENCE [LARGE SCALE GENOMIC DNA]</scope>
    <source>
        <strain evidence="5">DSM 29440</strain>
    </source>
</reference>
<dbReference type="GO" id="GO:0006508">
    <property type="term" value="P:proteolysis"/>
    <property type="evidence" value="ECO:0007669"/>
    <property type="project" value="UniProtKB-KW"/>
</dbReference>
<protein>
    <submittedName>
        <fullName evidence="4">Zinc protease</fullName>
    </submittedName>
</protein>
<keyword evidence="4" id="KW-0378">Hydrolase</keyword>
<dbReference type="Pfam" id="PF05193">
    <property type="entry name" value="Peptidase_M16_C"/>
    <property type="match status" value="1"/>
</dbReference>
<sequence>MTFLKRIICGAILAALPLVASAEVDIEQVTSPGGVEAWLVNEPSIPFVALEIRFKGGASLDAPDKRGAINLMTAILEEGAGEMDARAWTAARDSLAASFDFDVHNDALSISAKFLTENMDEAAELLRLAIVEPRFDQDALDRVRAQVQSIIRSNDNDPDRIAGNTFDRLAWGNHPYGTDLNGTEESVAALTREDMFEAKAKVMARDRLYVSAVGDIDAERLSTLLDDLFSGLPETGAELPEHMDYTLPGGLTVVPYDTPQSVVTFGQAGITRDDPDFFAAFVMMEIMGGSGFNSRLMNEVREKRGLTYGIYAYLAPMDYGETIGGGVATANARVAQVIEVVKAEWARLAEEGVSAEELERAKKYLTGAYPLRFDGNGRIANILVGLQIEGLGVDYIDNRNSFIEAVTVEDIQRVAAELIDPEGLHFVVVGAPEGLEEAAGN</sequence>
<dbReference type="PANTHER" id="PTHR11851:SF224">
    <property type="entry name" value="PROCESSING PROTEASE"/>
    <property type="match status" value="1"/>
</dbReference>
<dbReference type="AlphaFoldDB" id="A0A1N6HAB6"/>
<feature type="domain" description="Peptidase M16 C-terminal" evidence="3">
    <location>
        <begin position="190"/>
        <end position="364"/>
    </location>
</feature>
<dbReference type="GO" id="GO:0008233">
    <property type="term" value="F:peptidase activity"/>
    <property type="evidence" value="ECO:0007669"/>
    <property type="project" value="UniProtKB-KW"/>
</dbReference>
<organism evidence="4 5">
    <name type="scientific">Vannielia litorea</name>
    <dbReference type="NCBI Taxonomy" id="1217970"/>
    <lineage>
        <taxon>Bacteria</taxon>
        <taxon>Pseudomonadati</taxon>
        <taxon>Pseudomonadota</taxon>
        <taxon>Alphaproteobacteria</taxon>
        <taxon>Rhodobacterales</taxon>
        <taxon>Paracoccaceae</taxon>
        <taxon>Vannielia</taxon>
    </lineage>
</organism>
<evidence type="ECO:0000256" key="1">
    <source>
        <dbReference type="SAM" id="SignalP"/>
    </source>
</evidence>
<dbReference type="PANTHER" id="PTHR11851">
    <property type="entry name" value="METALLOPROTEASE"/>
    <property type="match status" value="1"/>
</dbReference>
<evidence type="ECO:0000313" key="4">
    <source>
        <dbReference type="EMBL" id="SIO16712.1"/>
    </source>
</evidence>
<feature type="chain" id="PRO_5012839582" evidence="1">
    <location>
        <begin position="23"/>
        <end position="441"/>
    </location>
</feature>
<dbReference type="Gene3D" id="3.30.830.10">
    <property type="entry name" value="Metalloenzyme, LuxS/M16 peptidase-like"/>
    <property type="match status" value="2"/>
</dbReference>
<dbReference type="GO" id="GO:0046872">
    <property type="term" value="F:metal ion binding"/>
    <property type="evidence" value="ECO:0007669"/>
    <property type="project" value="InterPro"/>
</dbReference>
<evidence type="ECO:0000259" key="3">
    <source>
        <dbReference type="Pfam" id="PF05193"/>
    </source>
</evidence>
<evidence type="ECO:0000313" key="5">
    <source>
        <dbReference type="Proteomes" id="UP000184932"/>
    </source>
</evidence>
<keyword evidence="1" id="KW-0732">Signal</keyword>
<dbReference type="Proteomes" id="UP000184932">
    <property type="component" value="Unassembled WGS sequence"/>
</dbReference>
<evidence type="ECO:0000259" key="2">
    <source>
        <dbReference type="Pfam" id="PF00675"/>
    </source>
</evidence>
<keyword evidence="5" id="KW-1185">Reference proteome</keyword>
<keyword evidence="4" id="KW-0645">Protease</keyword>
<dbReference type="STRING" id="1217970.SAMN05444002_3211"/>
<feature type="domain" description="Peptidase M16 N-terminal" evidence="2">
    <location>
        <begin position="40"/>
        <end position="183"/>
    </location>
</feature>
<dbReference type="RefSeq" id="WP_084193066.1">
    <property type="nucleotide sequence ID" value="NZ_FSRL01000001.1"/>
</dbReference>
<dbReference type="EMBL" id="FSRL01000001">
    <property type="protein sequence ID" value="SIO16712.1"/>
    <property type="molecule type" value="Genomic_DNA"/>
</dbReference>
<accession>A0A1N6HAB6</accession>